<feature type="region of interest" description="Disordered" evidence="1">
    <location>
        <begin position="130"/>
        <end position="157"/>
    </location>
</feature>
<evidence type="ECO:0000313" key="2">
    <source>
        <dbReference type="EMBL" id="CCH74301.1"/>
    </source>
</evidence>
<evidence type="ECO:0000256" key="1">
    <source>
        <dbReference type="SAM" id="MobiDB-lite"/>
    </source>
</evidence>
<accession>W6JZS3</accession>
<dbReference type="STRING" id="1193182.BN11_4210002"/>
<comment type="caution">
    <text evidence="2">The sequence shown here is derived from an EMBL/GenBank/DDBJ whole genome shotgun (WGS) entry which is preliminary data.</text>
</comment>
<feature type="compositionally biased region" description="Low complexity" evidence="1">
    <location>
        <begin position="141"/>
        <end position="157"/>
    </location>
</feature>
<dbReference type="EMBL" id="CAJA01000359">
    <property type="protein sequence ID" value="CCH74301.1"/>
    <property type="molecule type" value="Genomic_DNA"/>
</dbReference>
<dbReference type="Gene3D" id="3.40.50.150">
    <property type="entry name" value="Vaccinia Virus protein VP39"/>
    <property type="match status" value="1"/>
</dbReference>
<proteinExistence type="predicted"/>
<evidence type="ECO:0000313" key="3">
    <source>
        <dbReference type="Proteomes" id="UP000035763"/>
    </source>
</evidence>
<protein>
    <submittedName>
        <fullName evidence="2">Uncharacterized protein</fullName>
    </submittedName>
</protein>
<name>W6JZS3_9MICO</name>
<reference evidence="2 3" key="1">
    <citation type="journal article" date="2013" name="ISME J.">
        <title>A metabolic model for members of the genus Tetrasphaera involved in enhanced biological phosphorus removal.</title>
        <authorList>
            <person name="Kristiansen R."/>
            <person name="Nguyen H.T.T."/>
            <person name="Saunders A.M."/>
            <person name="Nielsen J.L."/>
            <person name="Wimmer R."/>
            <person name="Le V.Q."/>
            <person name="McIlroy S.J."/>
            <person name="Petrovski S."/>
            <person name="Seviour R.J."/>
            <person name="Calteau A."/>
            <person name="Nielsen K.L."/>
            <person name="Nielsen P.H."/>
        </authorList>
    </citation>
    <scope>NUCLEOTIDE SEQUENCE [LARGE SCALE GENOMIC DNA]</scope>
    <source>
        <strain evidence="2 3">Ben110</strain>
    </source>
</reference>
<organism evidence="2 3">
    <name type="scientific">Nostocoides australiense Ben110</name>
    <dbReference type="NCBI Taxonomy" id="1193182"/>
    <lineage>
        <taxon>Bacteria</taxon>
        <taxon>Bacillati</taxon>
        <taxon>Actinomycetota</taxon>
        <taxon>Actinomycetes</taxon>
        <taxon>Micrococcales</taxon>
        <taxon>Intrasporangiaceae</taxon>
        <taxon>Nostocoides</taxon>
    </lineage>
</organism>
<dbReference type="AlphaFoldDB" id="W6JZS3"/>
<gene>
    <name evidence="2" type="ORF">BN11_4210002</name>
</gene>
<dbReference type="InterPro" id="IPR029063">
    <property type="entry name" value="SAM-dependent_MTases_sf"/>
</dbReference>
<sequence length="157" mass="16811">MSVVDVEIAAPRQALEEHGTPLALAIADALGRMAETDLDPDERAGIAAIEARRAALLEDNSFVAGSETLTVHDATRLASKKVREARLLFRLVRAIKPKVAIELGTNMGISGAYQVLALKLDGDGRLITLEGHPAGRRSPRARSSPTATPSTEPTRRR</sequence>
<dbReference type="Proteomes" id="UP000035763">
    <property type="component" value="Unassembled WGS sequence"/>
</dbReference>
<keyword evidence="3" id="KW-1185">Reference proteome</keyword>